<gene>
    <name evidence="1" type="ORF">PsYK624_118690</name>
</gene>
<dbReference type="AlphaFoldDB" id="A0A9P3LI33"/>
<dbReference type="Proteomes" id="UP000703269">
    <property type="component" value="Unassembled WGS sequence"/>
</dbReference>
<accession>A0A9P3LI33</accession>
<evidence type="ECO:0000313" key="1">
    <source>
        <dbReference type="EMBL" id="GJE95683.1"/>
    </source>
</evidence>
<keyword evidence="2" id="KW-1185">Reference proteome</keyword>
<organism evidence="1 2">
    <name type="scientific">Phanerochaete sordida</name>
    <dbReference type="NCBI Taxonomy" id="48140"/>
    <lineage>
        <taxon>Eukaryota</taxon>
        <taxon>Fungi</taxon>
        <taxon>Dikarya</taxon>
        <taxon>Basidiomycota</taxon>
        <taxon>Agaricomycotina</taxon>
        <taxon>Agaricomycetes</taxon>
        <taxon>Polyporales</taxon>
        <taxon>Phanerochaetaceae</taxon>
        <taxon>Phanerochaete</taxon>
    </lineage>
</organism>
<comment type="caution">
    <text evidence="1">The sequence shown here is derived from an EMBL/GenBank/DDBJ whole genome shotgun (WGS) entry which is preliminary data.</text>
</comment>
<reference evidence="1 2" key="1">
    <citation type="submission" date="2021-08" db="EMBL/GenBank/DDBJ databases">
        <title>Draft Genome Sequence of Phanerochaete sordida strain YK-624.</title>
        <authorList>
            <person name="Mori T."/>
            <person name="Dohra H."/>
            <person name="Suzuki T."/>
            <person name="Kawagishi H."/>
            <person name="Hirai H."/>
        </authorList>
    </citation>
    <scope>NUCLEOTIDE SEQUENCE [LARGE SCALE GENOMIC DNA]</scope>
    <source>
        <strain evidence="1 2">YK-624</strain>
    </source>
</reference>
<proteinExistence type="predicted"/>
<evidence type="ECO:0000313" key="2">
    <source>
        <dbReference type="Proteomes" id="UP000703269"/>
    </source>
</evidence>
<dbReference type="OrthoDB" id="3543113at2759"/>
<dbReference type="EMBL" id="BPQB01000051">
    <property type="protein sequence ID" value="GJE95683.1"/>
    <property type="molecule type" value="Genomic_DNA"/>
</dbReference>
<protein>
    <submittedName>
        <fullName evidence="1">Uncharacterized protein</fullName>
    </submittedName>
</protein>
<name>A0A9P3LI33_9APHY</name>
<sequence>MHRCLCIEEVLQSIAGWLVERRQVYARTLLRMALTCCLFFDPAMDMLWRHHMDAVNLSRFTQGKSIPWGRFAPEPLPSPRHILGGSALAPLFALDLQMLDMRHRPLELTPGEDVAGFAGAWPNMRPLLPYDNLPRGQYAASPLARGCKRLRELGLPVHVTSNAIPEDVTPETPHTEFVSLYVVWITSTLRQTPPSSLRASAHMLL</sequence>